<evidence type="ECO:0000259" key="3">
    <source>
        <dbReference type="Pfam" id="PF03109"/>
    </source>
</evidence>
<keyword evidence="2" id="KW-1133">Transmembrane helix</keyword>
<proteinExistence type="inferred from homology"/>
<dbReference type="STRING" id="1123014.SAMN02745746_03467"/>
<evidence type="ECO:0000256" key="1">
    <source>
        <dbReference type="ARBA" id="ARBA00009670"/>
    </source>
</evidence>
<dbReference type="SUPFAM" id="SSF56112">
    <property type="entry name" value="Protein kinase-like (PK-like)"/>
    <property type="match status" value="1"/>
</dbReference>
<evidence type="ECO:0000313" key="5">
    <source>
        <dbReference type="Proteomes" id="UP000192920"/>
    </source>
</evidence>
<dbReference type="PANTHER" id="PTHR10566">
    <property type="entry name" value="CHAPERONE-ACTIVITY OF BC1 COMPLEX CABC1 -RELATED"/>
    <property type="match status" value="1"/>
</dbReference>
<keyword evidence="2" id="KW-0472">Membrane</keyword>
<dbReference type="Pfam" id="PF03109">
    <property type="entry name" value="ABC1"/>
    <property type="match status" value="1"/>
</dbReference>
<evidence type="ECO:0000256" key="2">
    <source>
        <dbReference type="SAM" id="Phobius"/>
    </source>
</evidence>
<keyword evidence="5" id="KW-1185">Reference proteome</keyword>
<dbReference type="AlphaFoldDB" id="A0A1Y6C5N2"/>
<gene>
    <name evidence="4" type="ORF">SAMN02745746_03467</name>
</gene>
<accession>A0A1Y6C5N2</accession>
<dbReference type="InterPro" id="IPR004147">
    <property type="entry name" value="ABC1_dom"/>
</dbReference>
<dbReference type="InterPro" id="IPR011009">
    <property type="entry name" value="Kinase-like_dom_sf"/>
</dbReference>
<protein>
    <submittedName>
        <fullName evidence="4">2-octaprenylphenol hydroxylase</fullName>
    </submittedName>
</protein>
<feature type="transmembrane region" description="Helical" evidence="2">
    <location>
        <begin position="503"/>
        <end position="522"/>
    </location>
</feature>
<feature type="transmembrane region" description="Helical" evidence="2">
    <location>
        <begin position="528"/>
        <end position="551"/>
    </location>
</feature>
<comment type="similarity">
    <text evidence="1">Belongs to the protein kinase superfamily. ADCK protein kinase family.</text>
</comment>
<dbReference type="Proteomes" id="UP000192920">
    <property type="component" value="Unassembled WGS sequence"/>
</dbReference>
<dbReference type="PANTHER" id="PTHR10566:SF113">
    <property type="entry name" value="PROTEIN ACTIVITY OF BC1 COMPLEX KINASE 7, CHLOROPLASTIC"/>
    <property type="match status" value="1"/>
</dbReference>
<dbReference type="InterPro" id="IPR050154">
    <property type="entry name" value="UbiB_kinase"/>
</dbReference>
<feature type="domain" description="ABC1 atypical kinase-like" evidence="3">
    <location>
        <begin position="99"/>
        <end position="343"/>
    </location>
</feature>
<name>A0A1Y6C5N2_9NEIS</name>
<reference evidence="5" key="1">
    <citation type="submission" date="2017-04" db="EMBL/GenBank/DDBJ databases">
        <authorList>
            <person name="Varghese N."/>
            <person name="Submissions S."/>
        </authorList>
    </citation>
    <scope>NUCLEOTIDE SEQUENCE [LARGE SCALE GENOMIC DNA]</scope>
    <source>
        <strain evidence="5">DSM 22618</strain>
    </source>
</reference>
<dbReference type="RefSeq" id="WP_085277548.1">
    <property type="nucleotide sequence ID" value="NZ_FXAG01000023.1"/>
</dbReference>
<organism evidence="4 5">
    <name type="scientific">Pseudogulbenkiania subflava DSM 22618</name>
    <dbReference type="NCBI Taxonomy" id="1123014"/>
    <lineage>
        <taxon>Bacteria</taxon>
        <taxon>Pseudomonadati</taxon>
        <taxon>Pseudomonadota</taxon>
        <taxon>Betaproteobacteria</taxon>
        <taxon>Neisseriales</taxon>
        <taxon>Chromobacteriaceae</taxon>
        <taxon>Pseudogulbenkiania</taxon>
    </lineage>
</organism>
<keyword evidence="2" id="KW-0812">Transmembrane</keyword>
<dbReference type="CDD" id="cd05121">
    <property type="entry name" value="ABC1_ADCK3-like"/>
    <property type="match status" value="1"/>
</dbReference>
<sequence length="560" mass="63241">MLKETLIAMRDLPRLKEITGILFRHGLGQFAQRLKLPRALAKAGAWLNLPLPEGDEGLPPPVRVRLAFEELGPTFIKLGQILSTRVDVFPQEWITEFEKLQSHVPPLPPEQVPYLVKQALGQPIEELFGEFEMEPIGSASIAQVHRATLKDGTVVAVKLRRPGIVPKVQADLRILEHIAGLIELEFPDARRYQPTEIVNEFARSLNREMNLAIEARNMERFRRDFADDPFVHVPGVYWDYTNPAVNVQDFIDGQAATRVDTLQAAGLDPITLADRGADAVLRMILINGFFHADPHPGNVIFQPDNCIAFIDFGMVGRISHARRDEIVDLLAALSGRDERAMIDVLIEWTGTTPVDEDKFADDIGEFMFQYEHVPLKDLNISQLIVDIMALIRDHGIVLPPDMAMLFKALITLEGLGRQLNPDFQLVEHLTPFVRELILNRYTPKTLLKRGKQTLVEAMGMIGDLPRDLIRLGKDVRHGKFRINFDLQRLDSFGRQLDRTANRLTMGIVTGCLIIGSSIVMTVNAGPKLFGLPFFGFLGFMVAFFNSIWLIWSIWRAGKEW</sequence>
<evidence type="ECO:0000313" key="4">
    <source>
        <dbReference type="EMBL" id="SMF46972.1"/>
    </source>
</evidence>
<dbReference type="EMBL" id="FXAG01000023">
    <property type="protein sequence ID" value="SMF46972.1"/>
    <property type="molecule type" value="Genomic_DNA"/>
</dbReference>